<dbReference type="OrthoDB" id="306190at2759"/>
<name>A0A8S1W3M2_PAROT</name>
<sequence length="153" mass="18459">MNQTLFESWVIDKLNQNEDTQKTKFKRDKKKQKSKEDHQNIKEITELEALFSQMTLTDKKLKQQSIIKIDFEKTNYISSVQDEEFLKWIFSQLRIYYSFKKISQLSNKIDSLFQIIFEDKEIEFLEQSIGSRLGMENDQRILLKNIFNNIFEV</sequence>
<dbReference type="Proteomes" id="UP000683925">
    <property type="component" value="Unassembled WGS sequence"/>
</dbReference>
<evidence type="ECO:0000313" key="1">
    <source>
        <dbReference type="EMBL" id="CAD8182835.1"/>
    </source>
</evidence>
<reference evidence="1" key="1">
    <citation type="submission" date="2021-01" db="EMBL/GenBank/DDBJ databases">
        <authorList>
            <consortium name="Genoscope - CEA"/>
            <person name="William W."/>
        </authorList>
    </citation>
    <scope>NUCLEOTIDE SEQUENCE</scope>
</reference>
<comment type="caution">
    <text evidence="1">The sequence shown here is derived from an EMBL/GenBank/DDBJ whole genome shotgun (WGS) entry which is preliminary data.</text>
</comment>
<dbReference type="EMBL" id="CAJJDP010000079">
    <property type="protein sequence ID" value="CAD8182835.1"/>
    <property type="molecule type" value="Genomic_DNA"/>
</dbReference>
<keyword evidence="2" id="KW-1185">Reference proteome</keyword>
<dbReference type="AlphaFoldDB" id="A0A8S1W3M2"/>
<proteinExistence type="predicted"/>
<organism evidence="1 2">
    <name type="scientific">Paramecium octaurelia</name>
    <dbReference type="NCBI Taxonomy" id="43137"/>
    <lineage>
        <taxon>Eukaryota</taxon>
        <taxon>Sar</taxon>
        <taxon>Alveolata</taxon>
        <taxon>Ciliophora</taxon>
        <taxon>Intramacronucleata</taxon>
        <taxon>Oligohymenophorea</taxon>
        <taxon>Peniculida</taxon>
        <taxon>Parameciidae</taxon>
        <taxon>Paramecium</taxon>
    </lineage>
</organism>
<evidence type="ECO:0000313" key="2">
    <source>
        <dbReference type="Proteomes" id="UP000683925"/>
    </source>
</evidence>
<gene>
    <name evidence="1" type="ORF">POCTA_138.1.T0800005</name>
</gene>
<protein>
    <submittedName>
        <fullName evidence="1">Uncharacterized protein</fullName>
    </submittedName>
</protein>
<accession>A0A8S1W3M2</accession>
<dbReference type="OMA" id="KWIFSQL"/>